<dbReference type="EMBL" id="BAABDM010000001">
    <property type="protein sequence ID" value="GAA4090356.1"/>
    <property type="molecule type" value="Genomic_DNA"/>
</dbReference>
<dbReference type="RefSeq" id="WP_344933428.1">
    <property type="nucleotide sequence ID" value="NZ_BAABDM010000001.1"/>
</dbReference>
<sequence length="137" mass="15408">MNRNTLLKKAGLMAVLVGVTTSSFAIESGDIESRVGFIDESTGAKVEAVERGEQSGEYRVLISIPGKDDAAPVEIEEVLVSAPRIDQDDIPKPSRYEFVSDYNNADRYGLYIYIGKNKDWPFRIYFKDHDRGLLHNH</sequence>
<dbReference type="Proteomes" id="UP001500392">
    <property type="component" value="Unassembled WGS sequence"/>
</dbReference>
<comment type="caution">
    <text evidence="2">The sequence shown here is derived from an EMBL/GenBank/DDBJ whole genome shotgun (WGS) entry which is preliminary data.</text>
</comment>
<proteinExistence type="predicted"/>
<name>A0ABP7WJD8_9GAMM</name>
<feature type="chain" id="PRO_5045589308" evidence="1">
    <location>
        <begin position="26"/>
        <end position="137"/>
    </location>
</feature>
<protein>
    <submittedName>
        <fullName evidence="2">Uncharacterized protein</fullName>
    </submittedName>
</protein>
<reference evidence="3" key="1">
    <citation type="journal article" date="2019" name="Int. J. Syst. Evol. Microbiol.">
        <title>The Global Catalogue of Microorganisms (GCM) 10K type strain sequencing project: providing services to taxonomists for standard genome sequencing and annotation.</title>
        <authorList>
            <consortium name="The Broad Institute Genomics Platform"/>
            <consortium name="The Broad Institute Genome Sequencing Center for Infectious Disease"/>
            <person name="Wu L."/>
            <person name="Ma J."/>
        </authorList>
    </citation>
    <scope>NUCLEOTIDE SEQUENCE [LARGE SCALE GENOMIC DNA]</scope>
    <source>
        <strain evidence="3">JCM 17304</strain>
    </source>
</reference>
<organism evidence="2 3">
    <name type="scientific">Zhongshania borealis</name>
    <dbReference type="NCBI Taxonomy" id="889488"/>
    <lineage>
        <taxon>Bacteria</taxon>
        <taxon>Pseudomonadati</taxon>
        <taxon>Pseudomonadota</taxon>
        <taxon>Gammaproteobacteria</taxon>
        <taxon>Cellvibrionales</taxon>
        <taxon>Spongiibacteraceae</taxon>
        <taxon>Zhongshania</taxon>
    </lineage>
</organism>
<evidence type="ECO:0000256" key="1">
    <source>
        <dbReference type="SAM" id="SignalP"/>
    </source>
</evidence>
<evidence type="ECO:0000313" key="3">
    <source>
        <dbReference type="Proteomes" id="UP001500392"/>
    </source>
</evidence>
<gene>
    <name evidence="2" type="ORF">GCM10022414_11900</name>
</gene>
<keyword evidence="1" id="KW-0732">Signal</keyword>
<evidence type="ECO:0000313" key="2">
    <source>
        <dbReference type="EMBL" id="GAA4090356.1"/>
    </source>
</evidence>
<keyword evidence="3" id="KW-1185">Reference proteome</keyword>
<feature type="signal peptide" evidence="1">
    <location>
        <begin position="1"/>
        <end position="25"/>
    </location>
</feature>
<accession>A0ABP7WJD8</accession>